<dbReference type="Proteomes" id="UP000567293">
    <property type="component" value="Unassembled WGS sequence"/>
</dbReference>
<dbReference type="EMBL" id="JACDQQ010000926">
    <property type="protein sequence ID" value="MBA0085246.1"/>
    <property type="molecule type" value="Genomic_DNA"/>
</dbReference>
<gene>
    <name evidence="5" type="ORF">HRJ53_09630</name>
</gene>
<reference evidence="5" key="1">
    <citation type="submission" date="2020-06" db="EMBL/GenBank/DDBJ databases">
        <title>Legume-microbial interactions unlock mineral nutrients during tropical forest succession.</title>
        <authorList>
            <person name="Epihov D.Z."/>
        </authorList>
    </citation>
    <scope>NUCLEOTIDE SEQUENCE [LARGE SCALE GENOMIC DNA]</scope>
    <source>
        <strain evidence="5">Pan2503</strain>
    </source>
</reference>
<evidence type="ECO:0000259" key="4">
    <source>
        <dbReference type="Pfam" id="PF01011"/>
    </source>
</evidence>
<dbReference type="PANTHER" id="PTHR32303:SF20">
    <property type="entry name" value="QUINOPROTEIN ETHANOL DEHYDROGENASE"/>
    <property type="match status" value="1"/>
</dbReference>
<dbReference type="AlphaFoldDB" id="A0A7V8SWU7"/>
<dbReference type="InterPro" id="IPR018391">
    <property type="entry name" value="PQQ_b-propeller_rpt"/>
</dbReference>
<dbReference type="SUPFAM" id="SSF50998">
    <property type="entry name" value="Quinoprotein alcohol dehydrogenase-like"/>
    <property type="match status" value="1"/>
</dbReference>
<keyword evidence="6" id="KW-1185">Reference proteome</keyword>
<comment type="cofactor">
    <cofactor evidence="1">
        <name>pyrroloquinoline quinone</name>
        <dbReference type="ChEBI" id="CHEBI:58442"/>
    </cofactor>
</comment>
<dbReference type="InterPro" id="IPR002372">
    <property type="entry name" value="PQQ_rpt_dom"/>
</dbReference>
<evidence type="ECO:0000256" key="2">
    <source>
        <dbReference type="ARBA" id="ARBA00008156"/>
    </source>
</evidence>
<comment type="caution">
    <text evidence="5">The sequence shown here is derived from an EMBL/GenBank/DDBJ whole genome shotgun (WGS) entry which is preliminary data.</text>
</comment>
<name>A0A7V8SWU7_9BACT</name>
<feature type="domain" description="Pyrrolo-quinoline quinone repeat" evidence="4">
    <location>
        <begin position="1"/>
        <end position="143"/>
    </location>
</feature>
<comment type="similarity">
    <text evidence="2">Belongs to the bacterial PQQ dehydrogenase family.</text>
</comment>
<keyword evidence="3" id="KW-0560">Oxidoreductase</keyword>
<dbReference type="Pfam" id="PF01011">
    <property type="entry name" value="PQQ"/>
    <property type="match status" value="2"/>
</dbReference>
<sequence>DPETGKVQWHFDVDPTPGDPALATWPNAEAASHGGGMTWLSGTYDPELNLYYFGTGNPNPVYSGKSRRGDNLYTATILALNPDTGKLTWYFQVSPHDTHDWDSVQTPVLFDAEIGGVKRKLLAQASRNGYFIVLDRTNGKNILSKPYVHTNWSKGVNAHGNPIPDAAKEATPDGVLVAPAVAAANWPPPTFDLETGLFYVNSNEGYQMWYLTDTSDRPQGFAGSTTLIASQTVLKAIDSRSGEIRWSHPYSAESAGGIGGLLTTAGKLLFAGDPTNHFIAFDPTNGRILWHAGLIAPVSNGPMTYELDGKQYIVVAGGDTLYCFGLNE</sequence>
<evidence type="ECO:0000256" key="1">
    <source>
        <dbReference type="ARBA" id="ARBA00001931"/>
    </source>
</evidence>
<protein>
    <submittedName>
        <fullName evidence="5">PQQ-binding-like beta-propeller repeat protein</fullName>
    </submittedName>
</protein>
<dbReference type="GO" id="GO:0016491">
    <property type="term" value="F:oxidoreductase activity"/>
    <property type="evidence" value="ECO:0007669"/>
    <property type="project" value="UniProtKB-KW"/>
</dbReference>
<dbReference type="InterPro" id="IPR011047">
    <property type="entry name" value="Quinoprotein_ADH-like_sf"/>
</dbReference>
<feature type="domain" description="Pyrrolo-quinoline quinone repeat" evidence="4">
    <location>
        <begin position="234"/>
        <end position="313"/>
    </location>
</feature>
<dbReference type="SMART" id="SM00564">
    <property type="entry name" value="PQQ"/>
    <property type="match status" value="3"/>
</dbReference>
<dbReference type="Gene3D" id="2.140.10.10">
    <property type="entry name" value="Quinoprotein alcohol dehydrogenase-like superfamily"/>
    <property type="match status" value="1"/>
</dbReference>
<evidence type="ECO:0000256" key="3">
    <source>
        <dbReference type="ARBA" id="ARBA00023002"/>
    </source>
</evidence>
<dbReference type="PANTHER" id="PTHR32303">
    <property type="entry name" value="QUINOPROTEIN ALCOHOL DEHYDROGENASE (CYTOCHROME C)"/>
    <property type="match status" value="1"/>
</dbReference>
<organism evidence="5 6">
    <name type="scientific">Candidatus Acidiferrum panamense</name>
    <dbReference type="NCBI Taxonomy" id="2741543"/>
    <lineage>
        <taxon>Bacteria</taxon>
        <taxon>Pseudomonadati</taxon>
        <taxon>Acidobacteriota</taxon>
        <taxon>Terriglobia</taxon>
        <taxon>Candidatus Acidiferrales</taxon>
        <taxon>Candidatus Acidiferrum</taxon>
    </lineage>
</organism>
<feature type="non-terminal residue" evidence="5">
    <location>
        <position position="1"/>
    </location>
</feature>
<accession>A0A7V8SWU7</accession>
<proteinExistence type="inferred from homology"/>
<evidence type="ECO:0000313" key="5">
    <source>
        <dbReference type="EMBL" id="MBA0085246.1"/>
    </source>
</evidence>
<evidence type="ECO:0000313" key="6">
    <source>
        <dbReference type="Proteomes" id="UP000567293"/>
    </source>
</evidence>